<comment type="caution">
    <text evidence="1">The sequence shown here is derived from an EMBL/GenBank/DDBJ whole genome shotgun (WGS) entry which is preliminary data.</text>
</comment>
<gene>
    <name evidence="1" type="ORF">Q5H94_03165</name>
</gene>
<dbReference type="EMBL" id="JAUQSZ010000002">
    <property type="protein sequence ID" value="MDO7841313.1"/>
    <property type="molecule type" value="Genomic_DNA"/>
</dbReference>
<dbReference type="RefSeq" id="WP_304559782.1">
    <property type="nucleotide sequence ID" value="NZ_JAUQSZ010000002.1"/>
</dbReference>
<keyword evidence="2" id="KW-1185">Reference proteome</keyword>
<name>A0ABT8ZUR6_9SPHN</name>
<dbReference type="NCBIfam" id="TIGR01451">
    <property type="entry name" value="B_ant_repeat"/>
    <property type="match status" value="1"/>
</dbReference>
<evidence type="ECO:0000313" key="2">
    <source>
        <dbReference type="Proteomes" id="UP001176468"/>
    </source>
</evidence>
<protein>
    <recommendedName>
        <fullName evidence="3">DUF11 domain-containing protein</fullName>
    </recommendedName>
</protein>
<organism evidence="1 2">
    <name type="scientific">Sphingomonas immobilis</name>
    <dbReference type="NCBI Taxonomy" id="3063997"/>
    <lineage>
        <taxon>Bacteria</taxon>
        <taxon>Pseudomonadati</taxon>
        <taxon>Pseudomonadota</taxon>
        <taxon>Alphaproteobacteria</taxon>
        <taxon>Sphingomonadales</taxon>
        <taxon>Sphingomonadaceae</taxon>
        <taxon>Sphingomonas</taxon>
    </lineage>
</organism>
<accession>A0ABT8ZUR6</accession>
<evidence type="ECO:0000313" key="1">
    <source>
        <dbReference type="EMBL" id="MDO7841313.1"/>
    </source>
</evidence>
<proteinExistence type="predicted"/>
<dbReference type="Proteomes" id="UP001176468">
    <property type="component" value="Unassembled WGS sequence"/>
</dbReference>
<sequence length="301" mass="29597">MAACLCLFAAPAVAATQAGTSIVNIATLNWNQDGQPKTIPSNTATLVTAETLDVTITADRAAASAPTGTTTAVGFLVINTGNGSEDFNFGVTADQSGVAVSRLAIDSDNDGVYDAAKDRTLAPGTALSLTAGQQVRVFVLIDGTQVTAGTTISATVTAKTGSGAPGTVFAGAGDNGSDAVVGQTHATATAATILSPAAAQPSLVKSQSVFAPDGSARAMRGAIVTYTLAATFPGATANVSIDDPIPAGTAYVPGSLTLDQRALSDGADTDAGAADTSGIHVALGNVAAAGSHTIQFSVKIQ</sequence>
<dbReference type="InterPro" id="IPR047589">
    <property type="entry name" value="DUF11_rpt"/>
</dbReference>
<evidence type="ECO:0008006" key="3">
    <source>
        <dbReference type="Google" id="ProtNLM"/>
    </source>
</evidence>
<reference evidence="1" key="1">
    <citation type="submission" date="2023-07" db="EMBL/GenBank/DDBJ databases">
        <authorList>
            <person name="Kim M.K."/>
        </authorList>
    </citation>
    <scope>NUCLEOTIDE SEQUENCE</scope>
    <source>
        <strain evidence="1">CA1-15</strain>
    </source>
</reference>